<evidence type="ECO:0000313" key="2">
    <source>
        <dbReference type="EMBL" id="KAF0758856.1"/>
    </source>
</evidence>
<proteinExistence type="predicted"/>
<comment type="caution">
    <text evidence="2">The sequence shown here is derived from an EMBL/GenBank/DDBJ whole genome shotgun (WGS) entry which is preliminary data.</text>
</comment>
<feature type="compositionally biased region" description="Low complexity" evidence="1">
    <location>
        <begin position="47"/>
        <end position="59"/>
    </location>
</feature>
<sequence>MDRRSAQNSHNDQHDQRNQYSDQCNPNHPSDGPGRKHAYQGAMDDANLNNHSNQLNQNNKLFIPKK</sequence>
<gene>
    <name evidence="2" type="ORF">FWK35_00038168</name>
</gene>
<dbReference type="EMBL" id="VUJU01003179">
    <property type="protein sequence ID" value="KAF0758856.1"/>
    <property type="molecule type" value="Genomic_DNA"/>
</dbReference>
<feature type="compositionally biased region" description="Basic and acidic residues" evidence="1">
    <location>
        <begin position="1"/>
        <end position="17"/>
    </location>
</feature>
<feature type="compositionally biased region" description="Polar residues" evidence="1">
    <location>
        <begin position="18"/>
        <end position="28"/>
    </location>
</feature>
<protein>
    <submittedName>
        <fullName evidence="2">Sporozoite surface protein 2-like</fullName>
    </submittedName>
</protein>
<organism evidence="2 3">
    <name type="scientific">Aphis craccivora</name>
    <name type="common">Cowpea aphid</name>
    <dbReference type="NCBI Taxonomy" id="307492"/>
    <lineage>
        <taxon>Eukaryota</taxon>
        <taxon>Metazoa</taxon>
        <taxon>Ecdysozoa</taxon>
        <taxon>Arthropoda</taxon>
        <taxon>Hexapoda</taxon>
        <taxon>Insecta</taxon>
        <taxon>Pterygota</taxon>
        <taxon>Neoptera</taxon>
        <taxon>Paraneoptera</taxon>
        <taxon>Hemiptera</taxon>
        <taxon>Sternorrhyncha</taxon>
        <taxon>Aphidomorpha</taxon>
        <taxon>Aphidoidea</taxon>
        <taxon>Aphididae</taxon>
        <taxon>Aphidini</taxon>
        <taxon>Aphis</taxon>
        <taxon>Aphis</taxon>
    </lineage>
</organism>
<feature type="region of interest" description="Disordered" evidence="1">
    <location>
        <begin position="1"/>
        <end position="66"/>
    </location>
</feature>
<name>A0A6G0YMR5_APHCR</name>
<accession>A0A6G0YMR5</accession>
<dbReference type="AlphaFoldDB" id="A0A6G0YMR5"/>
<evidence type="ECO:0000256" key="1">
    <source>
        <dbReference type="SAM" id="MobiDB-lite"/>
    </source>
</evidence>
<evidence type="ECO:0000313" key="3">
    <source>
        <dbReference type="Proteomes" id="UP000478052"/>
    </source>
</evidence>
<keyword evidence="3" id="KW-1185">Reference proteome</keyword>
<reference evidence="2 3" key="1">
    <citation type="submission" date="2019-08" db="EMBL/GenBank/DDBJ databases">
        <title>Whole genome of Aphis craccivora.</title>
        <authorList>
            <person name="Voronova N.V."/>
            <person name="Shulinski R.S."/>
            <person name="Bandarenka Y.V."/>
            <person name="Zhorov D.G."/>
            <person name="Warner D."/>
        </authorList>
    </citation>
    <scope>NUCLEOTIDE SEQUENCE [LARGE SCALE GENOMIC DNA]</scope>
    <source>
        <strain evidence="2">180601</strain>
        <tissue evidence="2">Whole Body</tissue>
    </source>
</reference>
<dbReference type="Proteomes" id="UP000478052">
    <property type="component" value="Unassembled WGS sequence"/>
</dbReference>